<protein>
    <submittedName>
        <fullName evidence="1">Uncharacterized protein</fullName>
    </submittedName>
</protein>
<dbReference type="EMBL" id="MF042360">
    <property type="protein sequence ID" value="ARV76899.1"/>
    <property type="molecule type" value="Genomic_DNA"/>
</dbReference>
<gene>
    <name evidence="1" type="ORF">PHABIO_268</name>
</gene>
<evidence type="ECO:0000313" key="1">
    <source>
        <dbReference type="EMBL" id="ARV76899.1"/>
    </source>
</evidence>
<dbReference type="Proteomes" id="UP000225448">
    <property type="component" value="Segment"/>
</dbReference>
<sequence>MNTKVSDLIFEKLESSLLNWWDSLFPGEPEPTYSSAMEKSIYNMCKEFAYKDSRKFIFEGLHKAFKETIEANKRTPARIHRELRRVIYRDVAKIENTEVRDNVILQYSLIYNLNQTEGNTK</sequence>
<accession>A0A1Y0SZF2</accession>
<name>A0A1Y0SZF2_9CAUD</name>
<organism evidence="1 2">
    <name type="scientific">Pseudomonas phage Phabio</name>
    <dbReference type="NCBI Taxonomy" id="2006668"/>
    <lineage>
        <taxon>Viruses</taxon>
        <taxon>Duplodnaviria</taxon>
        <taxon>Heunggongvirae</taxon>
        <taxon>Uroviricota</taxon>
        <taxon>Caudoviricetes</taxon>
        <taxon>Chimalliviridae</taxon>
        <taxon>Phabiovirus</taxon>
        <taxon>Phabiovirus phabio</taxon>
    </lineage>
</organism>
<reference evidence="1 2" key="1">
    <citation type="submission" date="2017-05" db="EMBL/GenBank/DDBJ databases">
        <authorList>
            <person name="Song R."/>
            <person name="Chenine A.L."/>
            <person name="Ruprecht R.M."/>
        </authorList>
    </citation>
    <scope>NUCLEOTIDE SEQUENCE [LARGE SCALE GENOMIC DNA]</scope>
</reference>
<evidence type="ECO:0000313" key="2">
    <source>
        <dbReference type="Proteomes" id="UP000225448"/>
    </source>
</evidence>
<proteinExistence type="predicted"/>
<keyword evidence="2" id="KW-1185">Reference proteome</keyword>